<evidence type="ECO:0000256" key="1">
    <source>
        <dbReference type="SAM" id="MobiDB-lite"/>
    </source>
</evidence>
<feature type="region of interest" description="Disordered" evidence="1">
    <location>
        <begin position="631"/>
        <end position="651"/>
    </location>
</feature>
<proteinExistence type="predicted"/>
<gene>
    <name evidence="2" type="ORF">TWF481_000096</name>
</gene>
<dbReference type="EMBL" id="JAVHJL010000001">
    <property type="protein sequence ID" value="KAK6511174.1"/>
    <property type="molecule type" value="Genomic_DNA"/>
</dbReference>
<reference evidence="2 3" key="1">
    <citation type="submission" date="2023-08" db="EMBL/GenBank/DDBJ databases">
        <authorList>
            <person name="Palmer J.M."/>
        </authorList>
    </citation>
    <scope>NUCLEOTIDE SEQUENCE [LARGE SCALE GENOMIC DNA]</scope>
    <source>
        <strain evidence="2 3">TWF481</strain>
    </source>
</reference>
<dbReference type="AlphaFoldDB" id="A0AAV9WMH6"/>
<name>A0AAV9WMH6_9PEZI</name>
<sequence>MRLSNLRSRKSHTFITIDHSPKGAYTKLSDENPFADPPSLPTPTRETPVSEGPYQLVEDDGNDEGWSVDEPEQENLPPPPPSPSLESLPELSPAEIRFLRRFEHFRRLQKYNRPNRVAIGGSVVKARQAYKKLGRRHHKYTNITSEGKPIKQKPDYITWSDLPKRSNPEEGSRYYFEPVEKKNQHLRLRTEAAYEAYKTAVAGYIDYIQREYYSYKLGEWRANEVKQQIKQDVKDILQFELSLAHEKGLNKGWYLCEGAKDTPWKDCKQFCSWPGCSGIEPTEEFYLKMEDSNTNINPSDKIPVRFPFLTEVRRGLANGKSNNTAQVGGGYMTGFDIADYPFTVHYIVNQAQELIYERRYTQAYELSCITINRKTTDIKPRIRTLDLAHLAFTAASAARFAHHKWSLTYRISEIERYLNLSVYYMLSKPAILQQSTNTLLYADVKAKVHYWGELHQLHIMMPQRSMDELVEILSNERYRRLVRSYNLKLVEKKREMKKGYTLQITSVPIPKSDKAVVSRRKGLVAKLFRRSGKGKKDIDKKAEAAPPPQGFLQKIWDKIWRKQRAIPSDEADPDIEATAEAEAAVNAAEALATPRFAQGKRSNRDKDEPDVIELLDLREYPPDEDIIWISKDGKKQRRRTPMPSFDFNRTLNKDPFQDYPLTVEGRQAMMR</sequence>
<evidence type="ECO:0000313" key="3">
    <source>
        <dbReference type="Proteomes" id="UP001370758"/>
    </source>
</evidence>
<dbReference type="Proteomes" id="UP001370758">
    <property type="component" value="Unassembled WGS sequence"/>
</dbReference>
<keyword evidence="3" id="KW-1185">Reference proteome</keyword>
<feature type="region of interest" description="Disordered" evidence="1">
    <location>
        <begin position="1"/>
        <end position="88"/>
    </location>
</feature>
<organism evidence="2 3">
    <name type="scientific">Arthrobotrys musiformis</name>
    <dbReference type="NCBI Taxonomy" id="47236"/>
    <lineage>
        <taxon>Eukaryota</taxon>
        <taxon>Fungi</taxon>
        <taxon>Dikarya</taxon>
        <taxon>Ascomycota</taxon>
        <taxon>Pezizomycotina</taxon>
        <taxon>Orbiliomycetes</taxon>
        <taxon>Orbiliales</taxon>
        <taxon>Orbiliaceae</taxon>
        <taxon>Arthrobotrys</taxon>
    </lineage>
</organism>
<accession>A0AAV9WMH6</accession>
<protein>
    <submittedName>
        <fullName evidence="2">Uncharacterized protein</fullName>
    </submittedName>
</protein>
<feature type="compositionally biased region" description="Acidic residues" evidence="1">
    <location>
        <begin position="57"/>
        <end position="73"/>
    </location>
</feature>
<comment type="caution">
    <text evidence="2">The sequence shown here is derived from an EMBL/GenBank/DDBJ whole genome shotgun (WGS) entry which is preliminary data.</text>
</comment>
<evidence type="ECO:0000313" key="2">
    <source>
        <dbReference type="EMBL" id="KAK6511174.1"/>
    </source>
</evidence>